<keyword evidence="7" id="KW-1185">Reference proteome</keyword>
<dbReference type="KEGG" id="erz:ER308_00445"/>
<feature type="transmembrane region" description="Helical" evidence="5">
    <location>
        <begin position="120"/>
        <end position="143"/>
    </location>
</feature>
<feature type="transmembrane region" description="Helical" evidence="5">
    <location>
        <begin position="208"/>
        <end position="232"/>
    </location>
</feature>
<dbReference type="OrthoDB" id="5177430at2"/>
<feature type="transmembrane region" description="Helical" evidence="5">
    <location>
        <begin position="155"/>
        <end position="173"/>
    </location>
</feature>
<dbReference type="Pfam" id="PF01027">
    <property type="entry name" value="Bax1-I"/>
    <property type="match status" value="1"/>
</dbReference>
<gene>
    <name evidence="6" type="ORF">ER308_00445</name>
</gene>
<evidence type="ECO:0000256" key="5">
    <source>
        <dbReference type="SAM" id="Phobius"/>
    </source>
</evidence>
<proteinExistence type="predicted"/>
<protein>
    <submittedName>
        <fullName evidence="6">Permease</fullName>
    </submittedName>
</protein>
<evidence type="ECO:0000256" key="3">
    <source>
        <dbReference type="ARBA" id="ARBA00022989"/>
    </source>
</evidence>
<keyword evidence="4 5" id="KW-0472">Membrane</keyword>
<feature type="transmembrane region" description="Helical" evidence="5">
    <location>
        <begin position="59"/>
        <end position="79"/>
    </location>
</feature>
<sequence length="235" mass="24884">MSDMGGGATATRPVSEAAPGVRTGFMSRDPAHLVGGIAAFIVLQWWMFDTGVAQALFEFVAGTSWLIILGGFMIVSWLATRLSYSARSTGAAYGAYALLIAANATIFAPLLFLVTTIEQAAGAVTTAAQLSAIAFVVLSAIAIKTSKDFSFLRGILMWGFFIAIALIVGSVFLGAALGTWFAVAMVGLAGAAILYDTQRIYHQFPPELVVPAAMHLFSSVALLFWYVLLLVMGRD</sequence>
<organism evidence="6 7">
    <name type="scientific">Egibacter rhizosphaerae</name>
    <dbReference type="NCBI Taxonomy" id="1670831"/>
    <lineage>
        <taxon>Bacteria</taxon>
        <taxon>Bacillati</taxon>
        <taxon>Actinomycetota</taxon>
        <taxon>Nitriliruptoria</taxon>
        <taxon>Egibacterales</taxon>
        <taxon>Egibacteraceae</taxon>
        <taxon>Egibacter</taxon>
    </lineage>
</organism>
<feature type="transmembrane region" description="Helical" evidence="5">
    <location>
        <begin position="91"/>
        <end position="114"/>
    </location>
</feature>
<name>A0A411YAE5_9ACTN</name>
<dbReference type="EMBL" id="CP036402">
    <property type="protein sequence ID" value="QBI18190.1"/>
    <property type="molecule type" value="Genomic_DNA"/>
</dbReference>
<dbReference type="GO" id="GO:0016020">
    <property type="term" value="C:membrane"/>
    <property type="evidence" value="ECO:0007669"/>
    <property type="project" value="UniProtKB-SubCell"/>
</dbReference>
<keyword evidence="3 5" id="KW-1133">Transmembrane helix</keyword>
<evidence type="ECO:0000313" key="6">
    <source>
        <dbReference type="EMBL" id="QBI18190.1"/>
    </source>
</evidence>
<comment type="subcellular location">
    <subcellularLocation>
        <location evidence="1">Membrane</location>
        <topology evidence="1">Multi-pass membrane protein</topology>
    </subcellularLocation>
</comment>
<dbReference type="AlphaFoldDB" id="A0A411YAE5"/>
<feature type="transmembrane region" description="Helical" evidence="5">
    <location>
        <begin position="31"/>
        <end position="47"/>
    </location>
</feature>
<dbReference type="RefSeq" id="WP_131153188.1">
    <property type="nucleotide sequence ID" value="NZ_CP036402.1"/>
</dbReference>
<evidence type="ECO:0000256" key="2">
    <source>
        <dbReference type="ARBA" id="ARBA00022692"/>
    </source>
</evidence>
<dbReference type="Proteomes" id="UP000291469">
    <property type="component" value="Chromosome"/>
</dbReference>
<evidence type="ECO:0000313" key="7">
    <source>
        <dbReference type="Proteomes" id="UP000291469"/>
    </source>
</evidence>
<feature type="transmembrane region" description="Helical" evidence="5">
    <location>
        <begin position="179"/>
        <end position="196"/>
    </location>
</feature>
<accession>A0A411YAE5</accession>
<reference evidence="6 7" key="1">
    <citation type="submission" date="2019-01" db="EMBL/GenBank/DDBJ databases">
        <title>Egibacter rhizosphaerae EGI 80759T.</title>
        <authorList>
            <person name="Chen D.-D."/>
            <person name="Tian Y."/>
            <person name="Jiao J.-Y."/>
            <person name="Zhang X.-T."/>
            <person name="Zhang Y.-G."/>
            <person name="Zhang Y."/>
            <person name="Xiao M."/>
            <person name="Shu W.-S."/>
            <person name="Li W.-J."/>
        </authorList>
    </citation>
    <scope>NUCLEOTIDE SEQUENCE [LARGE SCALE GENOMIC DNA]</scope>
    <source>
        <strain evidence="6 7">EGI 80759</strain>
    </source>
</reference>
<evidence type="ECO:0000256" key="1">
    <source>
        <dbReference type="ARBA" id="ARBA00004141"/>
    </source>
</evidence>
<keyword evidence="2 5" id="KW-0812">Transmembrane</keyword>
<dbReference type="InterPro" id="IPR006214">
    <property type="entry name" value="Bax_inhibitor_1-related"/>
</dbReference>
<evidence type="ECO:0000256" key="4">
    <source>
        <dbReference type="ARBA" id="ARBA00023136"/>
    </source>
</evidence>